<sequence>MILPSALHSQGLPAPVVRLMDAAAATRIKTVNILASSSIGRMRNATTLSQPAWPSTTTETLALHPGSRSCCHSLLRYQRGPVSNSKKRLLFFVQCSTKPGIDSDNATSKNPAIGLDSNSTSQRPATSHPNQVLTSTCSRGLVFDLGSRNSWDSAEIGSPIIKRYIGDDEERWYMWYHGRPDGNNTCDSIGVAVSSNGIHWARGAAHARSSADVGLVMTCSRNWWAFDTESVRPSELVLMSSPMYSSVYWLYYTGFSSEEVDFSGLAKIPLQNPERVDRENHVSGKIFKSLPGLACSQDGRHWARIEGEHHSGALLDVGSRGEWDSLFIAAPQVVVHSSDDLRMYYHSFDVEKGQFGVGIARSRDGIRWVKLGKIMEGGSNGSFDELGVMNVCVVRHQKDGRYLMAYEGVGGDNGRSIGLAVSPDGLKNWKRLQEEPVLEPSEEDGWDNRAVGSPYLVQMEGNADEWRLYYRGIGQQGRMGIGMAVSQGTEITRLRRWAGFHL</sequence>
<evidence type="ECO:0000256" key="1">
    <source>
        <dbReference type="SAM" id="MobiDB-lite"/>
    </source>
</evidence>
<evidence type="ECO:0008006" key="4">
    <source>
        <dbReference type="Google" id="ProtNLM"/>
    </source>
</evidence>
<dbReference type="PANTHER" id="PTHR35279:SF3">
    <property type="entry name" value="GLYCOSYL HYDROLASE FAMILY 32 N-TERMINAL DOMAIN-CONTAINING PROTEIN"/>
    <property type="match status" value="1"/>
</dbReference>
<dbReference type="PANTHER" id="PTHR35279">
    <property type="match status" value="1"/>
</dbReference>
<protein>
    <recommendedName>
        <fullName evidence="4">Arabinanase/levansucrase/invertase</fullName>
    </recommendedName>
</protein>
<feature type="region of interest" description="Disordered" evidence="1">
    <location>
        <begin position="103"/>
        <end position="132"/>
    </location>
</feature>
<dbReference type="AlphaFoldDB" id="A0AA39AKI7"/>
<dbReference type="SUPFAM" id="SSF75005">
    <property type="entry name" value="Arabinanase/levansucrase/invertase"/>
    <property type="match status" value="1"/>
</dbReference>
<proteinExistence type="predicted"/>
<feature type="compositionally biased region" description="Polar residues" evidence="1">
    <location>
        <begin position="104"/>
        <end position="132"/>
    </location>
</feature>
<evidence type="ECO:0000313" key="2">
    <source>
        <dbReference type="EMBL" id="KAJ9709353.1"/>
    </source>
</evidence>
<gene>
    <name evidence="2" type="ORF">PVL29_001024</name>
</gene>
<dbReference type="Proteomes" id="UP001168098">
    <property type="component" value="Unassembled WGS sequence"/>
</dbReference>
<organism evidence="2 3">
    <name type="scientific">Vitis rotundifolia</name>
    <name type="common">Muscadine grape</name>
    <dbReference type="NCBI Taxonomy" id="103349"/>
    <lineage>
        <taxon>Eukaryota</taxon>
        <taxon>Viridiplantae</taxon>
        <taxon>Streptophyta</taxon>
        <taxon>Embryophyta</taxon>
        <taxon>Tracheophyta</taxon>
        <taxon>Spermatophyta</taxon>
        <taxon>Magnoliopsida</taxon>
        <taxon>eudicotyledons</taxon>
        <taxon>Gunneridae</taxon>
        <taxon>Pentapetalae</taxon>
        <taxon>rosids</taxon>
        <taxon>Vitales</taxon>
        <taxon>Vitaceae</taxon>
        <taxon>Viteae</taxon>
        <taxon>Vitis</taxon>
    </lineage>
</organism>
<evidence type="ECO:0000313" key="3">
    <source>
        <dbReference type="Proteomes" id="UP001168098"/>
    </source>
</evidence>
<dbReference type="InterPro" id="IPR023296">
    <property type="entry name" value="Glyco_hydro_beta-prop_sf"/>
</dbReference>
<reference evidence="2 3" key="1">
    <citation type="journal article" date="2023" name="BMC Biotechnol.">
        <title>Vitis rotundifolia cv Carlos genome sequencing.</title>
        <authorList>
            <person name="Huff M."/>
            <person name="Hulse-Kemp A."/>
            <person name="Scheffler B."/>
            <person name="Youngblood R."/>
            <person name="Simpson S."/>
            <person name="Babiker E."/>
            <person name="Staton M."/>
        </authorList>
    </citation>
    <scope>NUCLEOTIDE SEQUENCE [LARGE SCALE GENOMIC DNA]</scope>
    <source>
        <tissue evidence="2">Leaf</tissue>
    </source>
</reference>
<accession>A0AA39AKI7</accession>
<name>A0AA39AKI7_VITRO</name>
<dbReference type="EMBL" id="JARBHA010000001">
    <property type="protein sequence ID" value="KAJ9709353.1"/>
    <property type="molecule type" value="Genomic_DNA"/>
</dbReference>
<keyword evidence="3" id="KW-1185">Reference proteome</keyword>
<comment type="caution">
    <text evidence="2">The sequence shown here is derived from an EMBL/GenBank/DDBJ whole genome shotgun (WGS) entry which is preliminary data.</text>
</comment>
<dbReference type="Gene3D" id="2.115.10.20">
    <property type="entry name" value="Glycosyl hydrolase domain, family 43"/>
    <property type="match status" value="2"/>
</dbReference>